<evidence type="ECO:0000256" key="2">
    <source>
        <dbReference type="ARBA" id="ARBA00022525"/>
    </source>
</evidence>
<dbReference type="PRINTS" id="PR00313">
    <property type="entry name" value="CABNDNGRPT"/>
</dbReference>
<evidence type="ECO:0000256" key="3">
    <source>
        <dbReference type="SAM" id="MobiDB-lite"/>
    </source>
</evidence>
<proteinExistence type="predicted"/>
<feature type="compositionally biased region" description="Low complexity" evidence="3">
    <location>
        <begin position="26"/>
        <end position="41"/>
    </location>
</feature>
<dbReference type="InterPro" id="IPR001343">
    <property type="entry name" value="Hemolysn_Ca-bd"/>
</dbReference>
<name>A0A1Y5SD62_9RHOB</name>
<protein>
    <submittedName>
        <fullName evidence="4">Bifunctional hemolysin/adenylate cyclase</fullName>
    </submittedName>
</protein>
<evidence type="ECO:0000256" key="1">
    <source>
        <dbReference type="ARBA" id="ARBA00004613"/>
    </source>
</evidence>
<dbReference type="PROSITE" id="PS00330">
    <property type="entry name" value="HEMOLYSIN_CALCIUM"/>
    <property type="match status" value="3"/>
</dbReference>
<keyword evidence="5" id="KW-1185">Reference proteome</keyword>
<reference evidence="4 5" key="1">
    <citation type="submission" date="2017-03" db="EMBL/GenBank/DDBJ databases">
        <authorList>
            <person name="Afonso C.L."/>
            <person name="Miller P.J."/>
            <person name="Scott M.A."/>
            <person name="Spackman E."/>
            <person name="Goraichik I."/>
            <person name="Dimitrov K.M."/>
            <person name="Suarez D.L."/>
            <person name="Swayne D.E."/>
        </authorList>
    </citation>
    <scope>NUCLEOTIDE SEQUENCE [LARGE SCALE GENOMIC DNA]</scope>
    <source>
        <strain evidence="4 5">CECT 8287</strain>
    </source>
</reference>
<gene>
    <name evidence="4" type="primary">cya_1</name>
    <name evidence="4" type="ORF">PEL8287_01848</name>
</gene>
<accession>A0A1Y5SD62</accession>
<dbReference type="Proteomes" id="UP000193827">
    <property type="component" value="Unassembled WGS sequence"/>
</dbReference>
<dbReference type="PANTHER" id="PTHR38340:SF1">
    <property type="entry name" value="S-LAYER PROTEIN"/>
    <property type="match status" value="1"/>
</dbReference>
<dbReference type="PANTHER" id="PTHR38340">
    <property type="entry name" value="S-LAYER PROTEIN"/>
    <property type="match status" value="1"/>
</dbReference>
<dbReference type="Pfam" id="PF00353">
    <property type="entry name" value="HemolysinCabind"/>
    <property type="match status" value="5"/>
</dbReference>
<dbReference type="GO" id="GO:0005576">
    <property type="term" value="C:extracellular region"/>
    <property type="evidence" value="ECO:0007669"/>
    <property type="project" value="UniProtKB-SubCell"/>
</dbReference>
<dbReference type="InterPro" id="IPR050557">
    <property type="entry name" value="RTX_toxin/Mannuronan_C5-epim"/>
</dbReference>
<dbReference type="SUPFAM" id="SSF51120">
    <property type="entry name" value="beta-Roll"/>
    <property type="match status" value="5"/>
</dbReference>
<dbReference type="RefSeq" id="WP_085892089.1">
    <property type="nucleotide sequence ID" value="NZ_FWFL01000004.1"/>
</dbReference>
<evidence type="ECO:0000313" key="4">
    <source>
        <dbReference type="EMBL" id="SLN37998.1"/>
    </source>
</evidence>
<comment type="subcellular location">
    <subcellularLocation>
        <location evidence="1">Secreted</location>
    </subcellularLocation>
</comment>
<dbReference type="AlphaFoldDB" id="A0A1Y5SD62"/>
<dbReference type="InterPro" id="IPR011049">
    <property type="entry name" value="Serralysin-like_metalloprot_C"/>
</dbReference>
<feature type="compositionally biased region" description="Polar residues" evidence="3">
    <location>
        <begin position="12"/>
        <end position="25"/>
    </location>
</feature>
<dbReference type="InterPro" id="IPR018511">
    <property type="entry name" value="Hemolysin-typ_Ca-bd_CS"/>
</dbReference>
<dbReference type="OrthoDB" id="9342475at2"/>
<feature type="region of interest" description="Disordered" evidence="3">
    <location>
        <begin position="1"/>
        <end position="41"/>
    </location>
</feature>
<dbReference type="Gene3D" id="2.150.10.10">
    <property type="entry name" value="Serralysin-like metalloprotease, C-terminal"/>
    <property type="match status" value="5"/>
</dbReference>
<organism evidence="4 5">
    <name type="scientific">Roseovarius litorisediminis</name>
    <dbReference type="NCBI Taxonomy" id="1312363"/>
    <lineage>
        <taxon>Bacteria</taxon>
        <taxon>Pseudomonadati</taxon>
        <taxon>Pseudomonadota</taxon>
        <taxon>Alphaproteobacteria</taxon>
        <taxon>Rhodobacterales</taxon>
        <taxon>Roseobacteraceae</taxon>
        <taxon>Roseovarius</taxon>
    </lineage>
</organism>
<keyword evidence="2" id="KW-0964">Secreted</keyword>
<sequence>MKPPKPVKSPGLNGQNTGILNNPNFPGSGKKGPAGAKGVPTGLPAAEDTAAAVDLSDVKFNKIAKKKDFVTVVLEASSGTFDATGNGDVTVTGSGTDTLILFGERSDIEDFFENTAAVTYTGAQDVFGINAATLTLTTVVKGVSTTLGTLQVDITDTPDNLTGTPGDDSLTGDAGINTILGLAGNDYLYGRGGNDSIVGDSGNDTINGGAGADTLEGGDGLDVLQYEGSSNGVVVDLDLFGTGAQVAFGGDATGDVISGFEHVYGSDFGDVILGDGNRNILFGYGGDDVIDAGDGDDVVRGGAGGDVLIGGAGLDWLRYLGSEAGVTVDLNLDGAGFHQVSGGDATGDIASGFENVQGSDFGDVITGDGTANYLVGFDGDDSIDGAGGNDTVIGGAGADTLEGGDGIDLLLYSDSSSGVTVDLTGASTGLGGDAEGDLVSGFENVNGSDFGDVIIGDAERNTILGLDGDDSINGGANNDTIRGGTGADTLEGGDGTDLLHYLGSTSGVTIDLNADVSGFQQASGGEATGDVISGFEHVYASNFDDTLTGDGARNILYSYDGNDTLDGGDGNDVLRGGAGADTFIFKTALGTGNVDRIVDFSVGSDTIQLDSVVFTGLTAGALDATQFHVNATGLAEDAAQRIIYDSATGSLYFDSDGNGVTDGIAFATLTTGLAIDENDFFIV</sequence>
<dbReference type="GO" id="GO:0005509">
    <property type="term" value="F:calcium ion binding"/>
    <property type="evidence" value="ECO:0007669"/>
    <property type="project" value="InterPro"/>
</dbReference>
<dbReference type="EMBL" id="FWFL01000004">
    <property type="protein sequence ID" value="SLN37998.1"/>
    <property type="molecule type" value="Genomic_DNA"/>
</dbReference>
<evidence type="ECO:0000313" key="5">
    <source>
        <dbReference type="Proteomes" id="UP000193827"/>
    </source>
</evidence>